<name>A0ABN2Y0W7_9ACTN</name>
<sequence length="312" mass="32421">MTCIAVIGETVADAFLPAEQATPGALDLRVRPGGGPANTAVALGRLGAPACFVGRVSRGPIGALLRRHLTDSHVDVSRVVDAAEEPTLAIAAVNAAGQARYSFYAAGTADWQWSPDELAASTPDDAVCLHAGSLALALDPGGPLIERLLGDRRGAATISIDPNIRPGIVPLDRYRDRLPGWAAIADILRLSQDDLDLLYPGRPLADLCEQWHADGVRLVVVTRGGDGATASLNGERFTVPARPVTPVDTVGAGDAFTAGLLHRLHQGGALGGKLDALDPDLLVRALTFASDVAAETCRKPGADPPWPADLTL</sequence>
<protein>
    <submittedName>
        <fullName evidence="7">Carbohydrate kinase</fullName>
    </submittedName>
</protein>
<dbReference type="PANTHER" id="PTHR43085:SF1">
    <property type="entry name" value="PSEUDOURIDINE KINASE-RELATED"/>
    <property type="match status" value="1"/>
</dbReference>
<dbReference type="Proteomes" id="UP001501020">
    <property type="component" value="Unassembled WGS sequence"/>
</dbReference>
<dbReference type="PANTHER" id="PTHR43085">
    <property type="entry name" value="HEXOKINASE FAMILY MEMBER"/>
    <property type="match status" value="1"/>
</dbReference>
<evidence type="ECO:0000259" key="6">
    <source>
        <dbReference type="Pfam" id="PF00294"/>
    </source>
</evidence>
<evidence type="ECO:0000313" key="8">
    <source>
        <dbReference type="Proteomes" id="UP001501020"/>
    </source>
</evidence>
<evidence type="ECO:0000313" key="7">
    <source>
        <dbReference type="EMBL" id="GAA2120272.1"/>
    </source>
</evidence>
<comment type="similarity">
    <text evidence="1">Belongs to the carbohydrate kinase PfkB family.</text>
</comment>
<evidence type="ECO:0000256" key="2">
    <source>
        <dbReference type="ARBA" id="ARBA00022679"/>
    </source>
</evidence>
<dbReference type="PROSITE" id="PS00584">
    <property type="entry name" value="PFKB_KINASES_2"/>
    <property type="match status" value="1"/>
</dbReference>
<evidence type="ECO:0000256" key="4">
    <source>
        <dbReference type="ARBA" id="ARBA00022777"/>
    </source>
</evidence>
<keyword evidence="3" id="KW-0547">Nucleotide-binding</keyword>
<organism evidence="7 8">
    <name type="scientific">Actinomadura napierensis</name>
    <dbReference type="NCBI Taxonomy" id="267854"/>
    <lineage>
        <taxon>Bacteria</taxon>
        <taxon>Bacillati</taxon>
        <taxon>Actinomycetota</taxon>
        <taxon>Actinomycetes</taxon>
        <taxon>Streptosporangiales</taxon>
        <taxon>Thermomonosporaceae</taxon>
        <taxon>Actinomadura</taxon>
    </lineage>
</organism>
<proteinExistence type="inferred from homology"/>
<keyword evidence="5" id="KW-0067">ATP-binding</keyword>
<dbReference type="GO" id="GO:0016301">
    <property type="term" value="F:kinase activity"/>
    <property type="evidence" value="ECO:0007669"/>
    <property type="project" value="UniProtKB-KW"/>
</dbReference>
<dbReference type="InterPro" id="IPR002173">
    <property type="entry name" value="Carboh/pur_kinase_PfkB_CS"/>
</dbReference>
<keyword evidence="4 7" id="KW-0418">Kinase</keyword>
<dbReference type="InterPro" id="IPR011611">
    <property type="entry name" value="PfkB_dom"/>
</dbReference>
<keyword evidence="8" id="KW-1185">Reference proteome</keyword>
<gene>
    <name evidence="7" type="ORF">GCM10009727_04830</name>
</gene>
<accession>A0ABN2Y0W7</accession>
<keyword evidence="2" id="KW-0808">Transferase</keyword>
<dbReference type="EMBL" id="BAAAMR010000002">
    <property type="protein sequence ID" value="GAA2120272.1"/>
    <property type="molecule type" value="Genomic_DNA"/>
</dbReference>
<comment type="caution">
    <text evidence="7">The sequence shown here is derived from an EMBL/GenBank/DDBJ whole genome shotgun (WGS) entry which is preliminary data.</text>
</comment>
<dbReference type="InterPro" id="IPR029056">
    <property type="entry name" value="Ribokinase-like"/>
</dbReference>
<dbReference type="CDD" id="cd01167">
    <property type="entry name" value="bac_FRK"/>
    <property type="match status" value="1"/>
</dbReference>
<evidence type="ECO:0000256" key="5">
    <source>
        <dbReference type="ARBA" id="ARBA00022840"/>
    </source>
</evidence>
<dbReference type="InterPro" id="IPR050306">
    <property type="entry name" value="PfkB_Carbo_kinase"/>
</dbReference>
<dbReference type="Pfam" id="PF00294">
    <property type="entry name" value="PfkB"/>
    <property type="match status" value="1"/>
</dbReference>
<dbReference type="RefSeq" id="WP_344260859.1">
    <property type="nucleotide sequence ID" value="NZ_BAAAMR010000002.1"/>
</dbReference>
<reference evidence="7 8" key="1">
    <citation type="journal article" date="2019" name="Int. J. Syst. Evol. Microbiol.">
        <title>The Global Catalogue of Microorganisms (GCM) 10K type strain sequencing project: providing services to taxonomists for standard genome sequencing and annotation.</title>
        <authorList>
            <consortium name="The Broad Institute Genomics Platform"/>
            <consortium name="The Broad Institute Genome Sequencing Center for Infectious Disease"/>
            <person name="Wu L."/>
            <person name="Ma J."/>
        </authorList>
    </citation>
    <scope>NUCLEOTIDE SEQUENCE [LARGE SCALE GENOMIC DNA]</scope>
    <source>
        <strain evidence="7 8">JCM 13850</strain>
    </source>
</reference>
<dbReference type="SUPFAM" id="SSF53613">
    <property type="entry name" value="Ribokinase-like"/>
    <property type="match status" value="1"/>
</dbReference>
<evidence type="ECO:0000256" key="3">
    <source>
        <dbReference type="ARBA" id="ARBA00022741"/>
    </source>
</evidence>
<evidence type="ECO:0000256" key="1">
    <source>
        <dbReference type="ARBA" id="ARBA00010688"/>
    </source>
</evidence>
<dbReference type="Gene3D" id="3.40.1190.20">
    <property type="match status" value="1"/>
</dbReference>
<feature type="domain" description="Carbohydrate kinase PfkB" evidence="6">
    <location>
        <begin position="2"/>
        <end position="308"/>
    </location>
</feature>